<proteinExistence type="predicted"/>
<dbReference type="AlphaFoldDB" id="A0A2N7K4V8"/>
<dbReference type="RefSeq" id="WP_102435420.1">
    <property type="nucleotide sequence ID" value="NZ_CAWNVI010000115.1"/>
</dbReference>
<sequence length="65" mass="7362">MPVLKFLALVGIVTLVWFGLVDLFHNYGAMVGIPSLIFVVLVGRYLSRITLAKLKEKKVKQEREC</sequence>
<accession>A0A2N7K4V8</accession>
<dbReference type="Proteomes" id="UP000235406">
    <property type="component" value="Unassembled WGS sequence"/>
</dbReference>
<organism evidence="2 3">
    <name type="scientific">Vibrio lentus</name>
    <dbReference type="NCBI Taxonomy" id="136468"/>
    <lineage>
        <taxon>Bacteria</taxon>
        <taxon>Pseudomonadati</taxon>
        <taxon>Pseudomonadota</taxon>
        <taxon>Gammaproteobacteria</taxon>
        <taxon>Vibrionales</taxon>
        <taxon>Vibrionaceae</taxon>
        <taxon>Vibrio</taxon>
    </lineage>
</organism>
<keyword evidence="1" id="KW-0472">Membrane</keyword>
<reference evidence="3" key="1">
    <citation type="submission" date="2016-07" db="EMBL/GenBank/DDBJ databases">
        <title>Nontailed viruses are major unrecognized killers of bacteria in the ocean.</title>
        <authorList>
            <person name="Kauffman K."/>
            <person name="Hussain F."/>
            <person name="Yang J."/>
            <person name="Arevalo P."/>
            <person name="Brown J."/>
            <person name="Cutler M."/>
            <person name="Kelly L."/>
            <person name="Polz M.F."/>
        </authorList>
    </citation>
    <scope>NUCLEOTIDE SEQUENCE [LARGE SCALE GENOMIC DNA]</scope>
    <source>
        <strain evidence="3">10N.261.46.F8</strain>
    </source>
</reference>
<feature type="transmembrane region" description="Helical" evidence="1">
    <location>
        <begin position="30"/>
        <end position="47"/>
    </location>
</feature>
<evidence type="ECO:0000256" key="1">
    <source>
        <dbReference type="SAM" id="Phobius"/>
    </source>
</evidence>
<keyword evidence="1" id="KW-1133">Transmembrane helix</keyword>
<evidence type="ECO:0000313" key="3">
    <source>
        <dbReference type="Proteomes" id="UP000235406"/>
    </source>
</evidence>
<evidence type="ECO:0000313" key="2">
    <source>
        <dbReference type="EMBL" id="PMM69303.1"/>
    </source>
</evidence>
<feature type="transmembrane region" description="Helical" evidence="1">
    <location>
        <begin position="7"/>
        <end position="24"/>
    </location>
</feature>
<protein>
    <submittedName>
        <fullName evidence="2">Uncharacterized protein</fullName>
    </submittedName>
</protein>
<dbReference type="OrthoDB" id="9991862at2"/>
<dbReference type="EMBL" id="MCZK01000115">
    <property type="protein sequence ID" value="PMM69303.1"/>
    <property type="molecule type" value="Genomic_DNA"/>
</dbReference>
<gene>
    <name evidence="2" type="ORF">BCT49_07245</name>
</gene>
<keyword evidence="1" id="KW-0812">Transmembrane</keyword>
<comment type="caution">
    <text evidence="2">The sequence shown here is derived from an EMBL/GenBank/DDBJ whole genome shotgun (WGS) entry which is preliminary data.</text>
</comment>
<name>A0A2N7K4V8_9VIBR</name>